<proteinExistence type="predicted"/>
<dbReference type="Pfam" id="PF07963">
    <property type="entry name" value="N_methyl"/>
    <property type="match status" value="1"/>
</dbReference>
<dbReference type="EMBL" id="MHQC01000049">
    <property type="protein sequence ID" value="OGZ93834.1"/>
    <property type="molecule type" value="Genomic_DNA"/>
</dbReference>
<dbReference type="InterPro" id="IPR012902">
    <property type="entry name" value="N_methyl_site"/>
</dbReference>
<organism evidence="2 3">
    <name type="scientific">Candidatus Sungbacteria bacterium RIFCSPHIGHO2_01_FULL_47_32</name>
    <dbReference type="NCBI Taxonomy" id="1802264"/>
    <lineage>
        <taxon>Bacteria</taxon>
        <taxon>Candidatus Sungiibacteriota</taxon>
    </lineage>
</organism>
<dbReference type="NCBIfam" id="TIGR02532">
    <property type="entry name" value="IV_pilin_GFxxxE"/>
    <property type="match status" value="1"/>
</dbReference>
<evidence type="ECO:0008006" key="4">
    <source>
        <dbReference type="Google" id="ProtNLM"/>
    </source>
</evidence>
<protein>
    <recommendedName>
        <fullName evidence="4">Prepilin-type N-terminal cleavage/methylation domain-containing protein</fullName>
    </recommendedName>
</protein>
<evidence type="ECO:0000313" key="2">
    <source>
        <dbReference type="EMBL" id="OGZ93834.1"/>
    </source>
</evidence>
<evidence type="ECO:0000256" key="1">
    <source>
        <dbReference type="SAM" id="Phobius"/>
    </source>
</evidence>
<comment type="caution">
    <text evidence="2">The sequence shown here is derived from an EMBL/GenBank/DDBJ whole genome shotgun (WGS) entry which is preliminary data.</text>
</comment>
<gene>
    <name evidence="2" type="ORF">A2633_04350</name>
</gene>
<keyword evidence="1" id="KW-0812">Transmembrane</keyword>
<dbReference type="AlphaFoldDB" id="A0A1G2K339"/>
<sequence>MGLRTSSQRGFSIIEMLVSLTIFTVVVVESVDLLIAAKISQMKAAAVQNVVDNVRFSVETMTKDIRTGTSFSLVPCNGYSNTQLNFTNQTGQPIAYAFYSPSVGTPGIYKVDRSVDPDCTNSISSIPMTSPDVVTVLLTFRLSGAGSNDGQPRITISLRALSNDKKSAAITTMNLETTVTQRKRDPNL</sequence>
<reference evidence="2 3" key="1">
    <citation type="journal article" date="2016" name="Nat. Commun.">
        <title>Thousands of microbial genomes shed light on interconnected biogeochemical processes in an aquifer system.</title>
        <authorList>
            <person name="Anantharaman K."/>
            <person name="Brown C.T."/>
            <person name="Hug L.A."/>
            <person name="Sharon I."/>
            <person name="Castelle C.J."/>
            <person name="Probst A.J."/>
            <person name="Thomas B.C."/>
            <person name="Singh A."/>
            <person name="Wilkins M.J."/>
            <person name="Karaoz U."/>
            <person name="Brodie E.L."/>
            <person name="Williams K.H."/>
            <person name="Hubbard S.S."/>
            <person name="Banfield J.F."/>
        </authorList>
    </citation>
    <scope>NUCLEOTIDE SEQUENCE [LARGE SCALE GENOMIC DNA]</scope>
</reference>
<keyword evidence="1" id="KW-0472">Membrane</keyword>
<feature type="transmembrane region" description="Helical" evidence="1">
    <location>
        <begin position="12"/>
        <end position="35"/>
    </location>
</feature>
<name>A0A1G2K339_9BACT</name>
<evidence type="ECO:0000313" key="3">
    <source>
        <dbReference type="Proteomes" id="UP000177152"/>
    </source>
</evidence>
<keyword evidence="1" id="KW-1133">Transmembrane helix</keyword>
<dbReference type="Proteomes" id="UP000177152">
    <property type="component" value="Unassembled WGS sequence"/>
</dbReference>
<accession>A0A1G2K339</accession>